<dbReference type="GO" id="GO:0030889">
    <property type="term" value="P:negative regulation of B cell proliferation"/>
    <property type="evidence" value="ECO:0007669"/>
    <property type="project" value="Ensembl"/>
</dbReference>
<dbReference type="GO" id="GO:1902895">
    <property type="term" value="P:positive regulation of miRNA transcription"/>
    <property type="evidence" value="ECO:0007669"/>
    <property type="project" value="Ensembl"/>
</dbReference>
<dbReference type="SMART" id="SM00188">
    <property type="entry name" value="IL10"/>
    <property type="match status" value="1"/>
</dbReference>
<name>F6UHB0_MONDO</name>
<dbReference type="GO" id="GO:0006955">
    <property type="term" value="P:immune response"/>
    <property type="evidence" value="ECO:0000318"/>
    <property type="project" value="GO_Central"/>
</dbReference>
<dbReference type="GO" id="GO:0140105">
    <property type="term" value="P:interleukin-10-mediated signaling pathway"/>
    <property type="evidence" value="ECO:0000318"/>
    <property type="project" value="GO_Central"/>
</dbReference>
<evidence type="ECO:0000256" key="2">
    <source>
        <dbReference type="ARBA" id="ARBA00008813"/>
    </source>
</evidence>
<dbReference type="GO" id="GO:0035729">
    <property type="term" value="P:cellular response to hepatocyte growth factor stimulus"/>
    <property type="evidence" value="ECO:0007669"/>
    <property type="project" value="Ensembl"/>
</dbReference>
<dbReference type="GO" id="GO:0060670">
    <property type="term" value="P:branching involved in labyrinthine layer morphogenesis"/>
    <property type="evidence" value="ECO:0007669"/>
    <property type="project" value="Ensembl"/>
</dbReference>
<dbReference type="OMA" id="CHRFFTC"/>
<dbReference type="GO" id="GO:0002639">
    <property type="term" value="P:positive regulation of immunoglobulin production"/>
    <property type="evidence" value="ECO:0007669"/>
    <property type="project" value="Ensembl"/>
</dbReference>
<dbReference type="GO" id="GO:0001819">
    <property type="term" value="P:positive regulation of cytokine production"/>
    <property type="evidence" value="ECO:0007669"/>
    <property type="project" value="Ensembl"/>
</dbReference>
<comment type="similarity">
    <text evidence="2 8">Belongs to the IL-10 family.</text>
</comment>
<dbReference type="GO" id="GO:1900100">
    <property type="term" value="P:positive regulation of plasma cell differentiation"/>
    <property type="evidence" value="ECO:0007669"/>
    <property type="project" value="Ensembl"/>
</dbReference>
<dbReference type="STRING" id="13616.ENSMODP00000002554"/>
<dbReference type="GO" id="GO:0002875">
    <property type="term" value="P:negative regulation of chronic inflammatory response to antigenic stimulus"/>
    <property type="evidence" value="ECO:0007669"/>
    <property type="project" value="Ensembl"/>
</dbReference>
<feature type="signal peptide" evidence="8">
    <location>
        <begin position="1"/>
        <end position="21"/>
    </location>
</feature>
<evidence type="ECO:0000256" key="5">
    <source>
        <dbReference type="ARBA" id="ARBA00022525"/>
    </source>
</evidence>
<dbReference type="GO" id="GO:0002719">
    <property type="term" value="P:negative regulation of cytokine production involved in immune response"/>
    <property type="evidence" value="ECO:0007669"/>
    <property type="project" value="Ensembl"/>
</dbReference>
<dbReference type="eggNOG" id="ENOG502S22U">
    <property type="taxonomic scope" value="Eukaryota"/>
</dbReference>
<dbReference type="GeneID" id="100616748"/>
<dbReference type="Bgee" id="ENSMODG00000002097">
    <property type="expression patterns" value="Expressed in placenta and 4 other cell types or tissues"/>
</dbReference>
<dbReference type="KEGG" id="mdo:100616748"/>
<dbReference type="GO" id="GO:0005615">
    <property type="term" value="C:extracellular space"/>
    <property type="evidence" value="ECO:0000318"/>
    <property type="project" value="GO_Central"/>
</dbReference>
<dbReference type="GO" id="GO:0051384">
    <property type="term" value="P:response to glucocorticoid"/>
    <property type="evidence" value="ECO:0007669"/>
    <property type="project" value="Ensembl"/>
</dbReference>
<gene>
    <name evidence="9" type="primary">IL10</name>
</gene>
<dbReference type="GO" id="GO:0042832">
    <property type="term" value="P:defense response to protozoan"/>
    <property type="evidence" value="ECO:0007669"/>
    <property type="project" value="Ensembl"/>
</dbReference>
<keyword evidence="6 8" id="KW-0732">Signal</keyword>
<evidence type="ECO:0000256" key="7">
    <source>
        <dbReference type="ARBA" id="ARBA00023157"/>
    </source>
</evidence>
<dbReference type="GO" id="GO:1903034">
    <property type="term" value="P:regulation of response to wounding"/>
    <property type="evidence" value="ECO:0007669"/>
    <property type="project" value="Ensembl"/>
</dbReference>
<evidence type="ECO:0000313" key="10">
    <source>
        <dbReference type="Proteomes" id="UP000002280"/>
    </source>
</evidence>
<dbReference type="OrthoDB" id="9931894at2759"/>
<dbReference type="GO" id="GO:2000352">
    <property type="term" value="P:negative regulation of endothelial cell apoptotic process"/>
    <property type="evidence" value="ECO:0007669"/>
    <property type="project" value="Ensembl"/>
</dbReference>
<dbReference type="GO" id="GO:0045348">
    <property type="term" value="P:positive regulation of MHC class II biosynthetic process"/>
    <property type="evidence" value="ECO:0007669"/>
    <property type="project" value="Ensembl"/>
</dbReference>
<evidence type="ECO:0000256" key="3">
    <source>
        <dbReference type="ARBA" id="ARBA00011144"/>
    </source>
</evidence>
<keyword evidence="10" id="KW-1185">Reference proteome</keyword>
<dbReference type="CTD" id="3586"/>
<dbReference type="GO" id="GO:0045944">
    <property type="term" value="P:positive regulation of transcription by RNA polymerase II"/>
    <property type="evidence" value="ECO:0007669"/>
    <property type="project" value="Ensembl"/>
</dbReference>
<reference evidence="9" key="2">
    <citation type="submission" date="2025-08" db="UniProtKB">
        <authorList>
            <consortium name="Ensembl"/>
        </authorList>
    </citation>
    <scope>IDENTIFICATION</scope>
</reference>
<dbReference type="GO" id="GO:0030886">
    <property type="term" value="P:negative regulation of myeloid dendritic cell activation"/>
    <property type="evidence" value="ECO:0007669"/>
    <property type="project" value="Ensembl"/>
</dbReference>
<evidence type="ECO:0000256" key="1">
    <source>
        <dbReference type="ARBA" id="ARBA00004613"/>
    </source>
</evidence>
<evidence type="ECO:0000313" key="9">
    <source>
        <dbReference type="Ensembl" id="ENSMODP00000002554.2"/>
    </source>
</evidence>
<dbReference type="SUPFAM" id="SSF47266">
    <property type="entry name" value="4-helical cytokines"/>
    <property type="match status" value="1"/>
</dbReference>
<accession>F6UHB0</accession>
<organism evidence="9 10">
    <name type="scientific">Monodelphis domestica</name>
    <name type="common">Gray short-tailed opossum</name>
    <dbReference type="NCBI Taxonomy" id="13616"/>
    <lineage>
        <taxon>Eukaryota</taxon>
        <taxon>Metazoa</taxon>
        <taxon>Chordata</taxon>
        <taxon>Craniata</taxon>
        <taxon>Vertebrata</taxon>
        <taxon>Euteleostomi</taxon>
        <taxon>Mammalia</taxon>
        <taxon>Metatheria</taxon>
        <taxon>Didelphimorphia</taxon>
        <taxon>Didelphidae</taxon>
        <taxon>Monodelphis</taxon>
    </lineage>
</organism>
<dbReference type="InParanoid" id="F6UHB0"/>
<dbReference type="GO" id="GO:0032715">
    <property type="term" value="P:negative regulation of interleukin-6 production"/>
    <property type="evidence" value="ECO:0007669"/>
    <property type="project" value="Ensembl"/>
</dbReference>
<dbReference type="AlphaFoldDB" id="F6UHB0"/>
<dbReference type="FunCoup" id="F6UHB0">
    <property type="interactions" value="361"/>
</dbReference>
<keyword evidence="7" id="KW-1015">Disulfide bond</keyword>
<dbReference type="GO" id="GO:0042742">
    <property type="term" value="P:defense response to bacterium"/>
    <property type="evidence" value="ECO:0007669"/>
    <property type="project" value="Ensembl"/>
</dbReference>
<dbReference type="InterPro" id="IPR020443">
    <property type="entry name" value="IL-10/19/20/24/26"/>
</dbReference>
<dbReference type="GO" id="GO:0046983">
    <property type="term" value="F:protein dimerization activity"/>
    <property type="evidence" value="ECO:0007669"/>
    <property type="project" value="Ensembl"/>
</dbReference>
<dbReference type="GO" id="GO:0032720">
    <property type="term" value="P:negative regulation of tumor necrosis factor production"/>
    <property type="evidence" value="ECO:0007669"/>
    <property type="project" value="Ensembl"/>
</dbReference>
<dbReference type="GO" id="GO:1903672">
    <property type="term" value="P:positive regulation of sprouting angiogenesis"/>
    <property type="evidence" value="ECO:0007669"/>
    <property type="project" value="Ensembl"/>
</dbReference>
<dbReference type="PRINTS" id="PR01294">
    <property type="entry name" value="INTRLEUKIN10"/>
</dbReference>
<evidence type="ECO:0000256" key="6">
    <source>
        <dbReference type="ARBA" id="ARBA00022729"/>
    </source>
</evidence>
<comment type="subunit">
    <text evidence="3">Homodimer. Interacts with IL10RA and IL10RB.</text>
</comment>
<dbReference type="GO" id="GO:0071222">
    <property type="term" value="P:cellular response to lipopolysaccharide"/>
    <property type="evidence" value="ECO:0007669"/>
    <property type="project" value="Ensembl"/>
</dbReference>
<dbReference type="GO" id="GO:0002904">
    <property type="term" value="P:positive regulation of B cell apoptotic process"/>
    <property type="evidence" value="ECO:0007669"/>
    <property type="project" value="Ensembl"/>
</dbReference>
<dbReference type="Gene3D" id="1.20.1250.10">
    <property type="match status" value="1"/>
</dbReference>
<comment type="function">
    <text evidence="8">Immune regulatory cytokine.</text>
</comment>
<proteinExistence type="inferred from homology"/>
<dbReference type="GO" id="GO:1903377">
    <property type="term" value="P:negative regulation of oxidative stress-induced neuron intrinsic apoptotic signaling pathway"/>
    <property type="evidence" value="ECO:0007669"/>
    <property type="project" value="Ensembl"/>
</dbReference>
<dbReference type="FunFam" id="1.20.1250.10:FF:000011">
    <property type="entry name" value="Interleukin-10"/>
    <property type="match status" value="1"/>
</dbReference>
<sequence length="173" mass="20178">MSTLMLLFCLLFLTDLSSSSAAEDNCSNFSITLPNMLRDLRAAFGKVKIYFQKRDKLETRLIDRSLLEDLKSYLGCQALSQMIKFYLEKVMPQAENEEGVKEKVGSLGDKLQILRLRLKRCHRFLPCEDESKVVNRVKDTYEKLQEQGVYKAMGDFDIFINYMEEYLTMQIQN</sequence>
<comment type="subcellular location">
    <subcellularLocation>
        <location evidence="1 8">Secreted</location>
    </subcellularLocation>
</comment>
<feature type="chain" id="PRO_5031606000" description="Interleukin family protein" evidence="8">
    <location>
        <begin position="22"/>
        <end position="173"/>
    </location>
</feature>
<reference evidence="9" key="3">
    <citation type="submission" date="2025-09" db="UniProtKB">
        <authorList>
            <consortium name="Ensembl"/>
        </authorList>
    </citation>
    <scope>IDENTIFICATION</scope>
</reference>
<dbReference type="GO" id="GO:1904706">
    <property type="term" value="P:negative regulation of vascular associated smooth muscle cell proliferation"/>
    <property type="evidence" value="ECO:0007669"/>
    <property type="project" value="Ensembl"/>
</dbReference>
<dbReference type="GO" id="GO:0034115">
    <property type="term" value="P:negative regulation of heterotypic cell-cell adhesion"/>
    <property type="evidence" value="ECO:0007669"/>
    <property type="project" value="Ensembl"/>
</dbReference>
<dbReference type="GO" id="GO:0045347">
    <property type="term" value="P:negative regulation of MHC class II biosynthetic process"/>
    <property type="evidence" value="ECO:0007669"/>
    <property type="project" value="Ensembl"/>
</dbReference>
<dbReference type="Pfam" id="PF00726">
    <property type="entry name" value="IL10"/>
    <property type="match status" value="1"/>
</dbReference>
<dbReference type="GO" id="GO:0010507">
    <property type="term" value="P:negative regulation of autophagy"/>
    <property type="evidence" value="ECO:0007669"/>
    <property type="project" value="Ensembl"/>
</dbReference>
<keyword evidence="5 8" id="KW-0964">Secreted</keyword>
<keyword evidence="4 8" id="KW-0202">Cytokine</keyword>
<dbReference type="GO" id="GO:0045787">
    <property type="term" value="P:positive regulation of cell cycle"/>
    <property type="evidence" value="ECO:0007669"/>
    <property type="project" value="Ensembl"/>
</dbReference>
<reference evidence="9 10" key="1">
    <citation type="journal article" date="2007" name="Nature">
        <title>Genome of the marsupial Monodelphis domestica reveals innovation in non-coding sequences.</title>
        <authorList>
            <person name="Mikkelsen T.S."/>
            <person name="Wakefield M.J."/>
            <person name="Aken B."/>
            <person name="Amemiya C.T."/>
            <person name="Chang J.L."/>
            <person name="Duke S."/>
            <person name="Garber M."/>
            <person name="Gentles A.J."/>
            <person name="Goodstadt L."/>
            <person name="Heger A."/>
            <person name="Jurka J."/>
            <person name="Kamal M."/>
            <person name="Mauceli E."/>
            <person name="Searle S.M."/>
            <person name="Sharpe T."/>
            <person name="Baker M.L."/>
            <person name="Batzer M.A."/>
            <person name="Benos P.V."/>
            <person name="Belov K."/>
            <person name="Clamp M."/>
            <person name="Cook A."/>
            <person name="Cuff J."/>
            <person name="Das R."/>
            <person name="Davidow L."/>
            <person name="Deakin J.E."/>
            <person name="Fazzari M.J."/>
            <person name="Glass J.L."/>
            <person name="Grabherr M."/>
            <person name="Greally J.M."/>
            <person name="Gu W."/>
            <person name="Hore T.A."/>
            <person name="Huttley G.A."/>
            <person name="Kleber M."/>
            <person name="Jirtle R.L."/>
            <person name="Koina E."/>
            <person name="Lee J.T."/>
            <person name="Mahony S."/>
            <person name="Marra M.A."/>
            <person name="Miller R.D."/>
            <person name="Nicholls R.D."/>
            <person name="Oda M."/>
            <person name="Papenfuss A.T."/>
            <person name="Parra Z.E."/>
            <person name="Pollock D.D."/>
            <person name="Ray D.A."/>
            <person name="Schein J.E."/>
            <person name="Speed T.P."/>
            <person name="Thompson K."/>
            <person name="VandeBerg J.L."/>
            <person name="Wade C.M."/>
            <person name="Walker J.A."/>
            <person name="Waters P.D."/>
            <person name="Webber C."/>
            <person name="Weidman J.R."/>
            <person name="Xie X."/>
            <person name="Zody M.C."/>
            <person name="Baldwin J."/>
            <person name="Abdouelleil A."/>
            <person name="Abdulkadir J."/>
            <person name="Abebe A."/>
            <person name="Abera B."/>
            <person name="Abreu J."/>
            <person name="Acer S.C."/>
            <person name="Aftuck L."/>
            <person name="Alexander A."/>
            <person name="An P."/>
            <person name="Anderson E."/>
            <person name="Anderson S."/>
            <person name="Arachi H."/>
            <person name="Azer M."/>
            <person name="Bachantsang P."/>
            <person name="Barry A."/>
            <person name="Bayul T."/>
            <person name="Berlin A."/>
            <person name="Bessette D."/>
            <person name="Bloom T."/>
            <person name="Bloom T."/>
            <person name="Boguslavskiy L."/>
            <person name="Bonnet C."/>
            <person name="Boukhgalter B."/>
            <person name="Bourzgui I."/>
            <person name="Brown A."/>
            <person name="Cahill P."/>
            <person name="Channer S."/>
            <person name="Cheshatsang Y."/>
            <person name="Chuda L."/>
            <person name="Citroen M."/>
            <person name="Collymore A."/>
            <person name="Cooke P."/>
            <person name="Costello M."/>
            <person name="D'Aco K."/>
            <person name="Daza R."/>
            <person name="De Haan G."/>
            <person name="DeGray S."/>
            <person name="DeMaso C."/>
            <person name="Dhargay N."/>
            <person name="Dooley K."/>
            <person name="Dooley E."/>
            <person name="Doricent M."/>
            <person name="Dorje P."/>
            <person name="Dorjee K."/>
            <person name="Dupes A."/>
            <person name="Elong R."/>
            <person name="Falk J."/>
            <person name="Farina A."/>
            <person name="Faro S."/>
            <person name="Ferguson D."/>
            <person name="Fisher S."/>
            <person name="Foley C.D."/>
            <person name="Franke A."/>
            <person name="Friedrich D."/>
            <person name="Gadbois L."/>
            <person name="Gearin G."/>
            <person name="Gearin C.R."/>
            <person name="Giannoukos G."/>
            <person name="Goode T."/>
            <person name="Graham J."/>
            <person name="Grandbois E."/>
            <person name="Grewal S."/>
            <person name="Gyaltsen K."/>
            <person name="Hafez N."/>
            <person name="Hagos B."/>
            <person name="Hall J."/>
            <person name="Henson C."/>
            <person name="Hollinger A."/>
            <person name="Honan T."/>
            <person name="Huard M.D."/>
            <person name="Hughes L."/>
            <person name="Hurhula B."/>
            <person name="Husby M.E."/>
            <person name="Kamat A."/>
            <person name="Kanga B."/>
            <person name="Kashin S."/>
            <person name="Khazanovich D."/>
            <person name="Kisner P."/>
            <person name="Lance K."/>
            <person name="Lara M."/>
            <person name="Lee W."/>
            <person name="Lennon N."/>
            <person name="Letendre F."/>
            <person name="LeVine R."/>
            <person name="Lipovsky A."/>
            <person name="Liu X."/>
            <person name="Liu J."/>
            <person name="Liu S."/>
            <person name="Lokyitsang T."/>
            <person name="Lokyitsang Y."/>
            <person name="Lubonja R."/>
            <person name="Lui A."/>
            <person name="MacDonald P."/>
            <person name="Magnisalis V."/>
            <person name="Maru K."/>
            <person name="Matthews C."/>
            <person name="McCusker W."/>
            <person name="McDonough S."/>
            <person name="Mehta T."/>
            <person name="Meldrim J."/>
            <person name="Meneus L."/>
            <person name="Mihai O."/>
            <person name="Mihalev A."/>
            <person name="Mihova T."/>
            <person name="Mittelman R."/>
            <person name="Mlenga V."/>
            <person name="Montmayeur A."/>
            <person name="Mulrain L."/>
            <person name="Navidi A."/>
            <person name="Naylor J."/>
            <person name="Negash T."/>
            <person name="Nguyen T."/>
            <person name="Nguyen N."/>
            <person name="Nicol R."/>
            <person name="Norbu C."/>
            <person name="Norbu N."/>
            <person name="Novod N."/>
            <person name="O'Neill B."/>
            <person name="Osman S."/>
            <person name="Markiewicz E."/>
            <person name="Oyono O.L."/>
            <person name="Patti C."/>
            <person name="Phunkhang P."/>
            <person name="Pierre F."/>
            <person name="Priest M."/>
            <person name="Raghuraman S."/>
            <person name="Rege F."/>
            <person name="Reyes R."/>
            <person name="Rise C."/>
            <person name="Rogov P."/>
            <person name="Ross K."/>
            <person name="Ryan E."/>
            <person name="Settipalli S."/>
            <person name="Shea T."/>
            <person name="Sherpa N."/>
            <person name="Shi L."/>
            <person name="Shih D."/>
            <person name="Sparrow T."/>
            <person name="Spaulding J."/>
            <person name="Stalker J."/>
            <person name="Stange-Thomann N."/>
            <person name="Stavropoulos S."/>
            <person name="Stone C."/>
            <person name="Strader C."/>
            <person name="Tesfaye S."/>
            <person name="Thomson T."/>
            <person name="Thoulutsang Y."/>
            <person name="Thoulutsang D."/>
            <person name="Topham K."/>
            <person name="Topping I."/>
            <person name="Tsamla T."/>
            <person name="Vassiliev H."/>
            <person name="Vo A."/>
            <person name="Wangchuk T."/>
            <person name="Wangdi T."/>
            <person name="Weiand M."/>
            <person name="Wilkinson J."/>
            <person name="Wilson A."/>
            <person name="Yadav S."/>
            <person name="Young G."/>
            <person name="Yu Q."/>
            <person name="Zembek L."/>
            <person name="Zhong D."/>
            <person name="Zimmer A."/>
            <person name="Zwirko Z."/>
            <person name="Jaffe D.B."/>
            <person name="Alvarez P."/>
            <person name="Brockman W."/>
            <person name="Butler J."/>
            <person name="Chin C."/>
            <person name="Gnerre S."/>
            <person name="MacCallum I."/>
            <person name="Graves J.A."/>
            <person name="Ponting C.P."/>
            <person name="Breen M."/>
            <person name="Samollow P.B."/>
            <person name="Lander E.S."/>
            <person name="Lindblad-Toh K."/>
        </authorList>
    </citation>
    <scope>NUCLEOTIDE SEQUENCE [LARGE SCALE GENOMIC DNA]</scope>
</reference>
<dbReference type="GO" id="GO:0005125">
    <property type="term" value="F:cytokine activity"/>
    <property type="evidence" value="ECO:0000318"/>
    <property type="project" value="GO_Central"/>
</dbReference>
<dbReference type="GO" id="GO:0032689">
    <property type="term" value="P:negative regulation of type II interferon production"/>
    <property type="evidence" value="ECO:0007669"/>
    <property type="project" value="Ensembl"/>
</dbReference>
<dbReference type="GO" id="GO:0032695">
    <property type="term" value="P:negative regulation of interleukin-12 production"/>
    <property type="evidence" value="ECO:0007669"/>
    <property type="project" value="Ensembl"/>
</dbReference>
<dbReference type="Ensembl" id="ENSMODT00000002607.2">
    <property type="protein sequence ID" value="ENSMODP00000002554.2"/>
    <property type="gene ID" value="ENSMODG00000002097.2"/>
</dbReference>
<dbReference type="GO" id="GO:0001938">
    <property type="term" value="P:positive regulation of endothelial cell proliferation"/>
    <property type="evidence" value="ECO:0007669"/>
    <property type="project" value="Ensembl"/>
</dbReference>
<dbReference type="GO" id="GO:0046427">
    <property type="term" value="P:positive regulation of receptor signaling pathway via JAK-STAT"/>
    <property type="evidence" value="ECO:0000318"/>
    <property type="project" value="GO_Central"/>
</dbReference>
<dbReference type="GO" id="GO:0002439">
    <property type="term" value="P:chronic inflammatory response to antigenic stimulus"/>
    <property type="evidence" value="ECO:0007669"/>
    <property type="project" value="Ensembl"/>
</dbReference>
<dbReference type="GO" id="GO:0051045">
    <property type="term" value="P:negative regulation of membrane protein ectodomain proteolysis"/>
    <property type="evidence" value="ECO:0007669"/>
    <property type="project" value="Ensembl"/>
</dbReference>
<dbReference type="InterPro" id="IPR009079">
    <property type="entry name" value="4_helix_cytokine-like_core"/>
</dbReference>
<dbReference type="PANTHER" id="PTHR48482:SF5">
    <property type="entry name" value="INTERLEUKIN-10"/>
    <property type="match status" value="1"/>
</dbReference>
<dbReference type="GO" id="GO:0050728">
    <property type="term" value="P:negative regulation of inflammatory response"/>
    <property type="evidence" value="ECO:0000318"/>
    <property type="project" value="GO_Central"/>
</dbReference>
<dbReference type="PANTHER" id="PTHR48482">
    <property type="entry name" value="INTERLEUKIN-19-RELATED"/>
    <property type="match status" value="1"/>
</dbReference>
<evidence type="ECO:0000256" key="8">
    <source>
        <dbReference type="RuleBase" id="RU368043"/>
    </source>
</evidence>
<protein>
    <recommendedName>
        <fullName evidence="8">Interleukin family protein</fullName>
    </recommendedName>
</protein>
<evidence type="ECO:0000256" key="4">
    <source>
        <dbReference type="ARBA" id="ARBA00022514"/>
    </source>
</evidence>
<dbReference type="GeneTree" id="ENSGT00950000183124"/>
<dbReference type="RefSeq" id="XP_003340215.1">
    <property type="nucleotide sequence ID" value="XM_003340167.4"/>
</dbReference>
<dbReference type="HOGENOM" id="CLU_127747_0_0_1"/>
<dbReference type="Proteomes" id="UP000002280">
    <property type="component" value="Chromosome 2"/>
</dbReference>
<dbReference type="InterPro" id="IPR000098">
    <property type="entry name" value="IL-10"/>
</dbReference>